<evidence type="ECO:0000256" key="3">
    <source>
        <dbReference type="ARBA" id="ARBA00022741"/>
    </source>
</evidence>
<dbReference type="Pfam" id="PF00069">
    <property type="entry name" value="Pkinase"/>
    <property type="match status" value="1"/>
</dbReference>
<dbReference type="InterPro" id="IPR008271">
    <property type="entry name" value="Ser/Thr_kinase_AS"/>
</dbReference>
<evidence type="ECO:0000256" key="5">
    <source>
        <dbReference type="ARBA" id="ARBA00022840"/>
    </source>
</evidence>
<evidence type="ECO:0000259" key="6">
    <source>
        <dbReference type="PROSITE" id="PS50011"/>
    </source>
</evidence>
<keyword evidence="2" id="KW-0808">Transferase</keyword>
<evidence type="ECO:0000256" key="2">
    <source>
        <dbReference type="ARBA" id="ARBA00022679"/>
    </source>
</evidence>
<dbReference type="EC" id="2.7.11.1" evidence="1"/>
<evidence type="ECO:0000256" key="1">
    <source>
        <dbReference type="ARBA" id="ARBA00012513"/>
    </source>
</evidence>
<dbReference type="OrthoDB" id="193860at2759"/>
<gene>
    <name evidence="7" type="ORF">CVT25_012108</name>
</gene>
<dbReference type="InterPro" id="IPR045269">
    <property type="entry name" value="Atg1-like"/>
</dbReference>
<keyword evidence="8" id="KW-1185">Reference proteome</keyword>
<dbReference type="GO" id="GO:0000045">
    <property type="term" value="P:autophagosome assembly"/>
    <property type="evidence" value="ECO:0007669"/>
    <property type="project" value="TreeGrafter"/>
</dbReference>
<proteinExistence type="predicted"/>
<dbReference type="InParanoid" id="A0A409VR43"/>
<dbReference type="PANTHER" id="PTHR24348:SF22">
    <property type="entry name" value="NON-SPECIFIC SERINE_THREONINE PROTEIN KINASE"/>
    <property type="match status" value="1"/>
</dbReference>
<dbReference type="SUPFAM" id="SSF56112">
    <property type="entry name" value="Protein kinase-like (PK-like)"/>
    <property type="match status" value="1"/>
</dbReference>
<dbReference type="Proteomes" id="UP000283269">
    <property type="component" value="Unassembled WGS sequence"/>
</dbReference>
<keyword evidence="5" id="KW-0067">ATP-binding</keyword>
<dbReference type="GO" id="GO:0000407">
    <property type="term" value="C:phagophore assembly site"/>
    <property type="evidence" value="ECO:0007669"/>
    <property type="project" value="TreeGrafter"/>
</dbReference>
<dbReference type="PROSITE" id="PS50011">
    <property type="entry name" value="PROTEIN_KINASE_DOM"/>
    <property type="match status" value="1"/>
</dbReference>
<dbReference type="STRING" id="93625.A0A409VR43"/>
<evidence type="ECO:0000256" key="4">
    <source>
        <dbReference type="ARBA" id="ARBA00022777"/>
    </source>
</evidence>
<dbReference type="GO" id="GO:0016020">
    <property type="term" value="C:membrane"/>
    <property type="evidence" value="ECO:0007669"/>
    <property type="project" value="TreeGrafter"/>
</dbReference>
<name>A0A409VR43_PSICY</name>
<protein>
    <recommendedName>
        <fullName evidence="1">non-specific serine/threonine protein kinase</fullName>
        <ecNumber evidence="1">2.7.11.1</ecNumber>
    </recommendedName>
</protein>
<dbReference type="PROSITE" id="PS00108">
    <property type="entry name" value="PROTEIN_KINASE_ST"/>
    <property type="match status" value="1"/>
</dbReference>
<dbReference type="InterPro" id="IPR011009">
    <property type="entry name" value="Kinase-like_dom_sf"/>
</dbReference>
<reference evidence="7 8" key="1">
    <citation type="journal article" date="2018" name="Evol. Lett.">
        <title>Horizontal gene cluster transfer increased hallucinogenic mushroom diversity.</title>
        <authorList>
            <person name="Reynolds H.T."/>
            <person name="Vijayakumar V."/>
            <person name="Gluck-Thaler E."/>
            <person name="Korotkin H.B."/>
            <person name="Matheny P.B."/>
            <person name="Slot J.C."/>
        </authorList>
    </citation>
    <scope>NUCLEOTIDE SEQUENCE [LARGE SCALE GENOMIC DNA]</scope>
    <source>
        <strain evidence="7 8">2631</strain>
    </source>
</reference>
<dbReference type="PANTHER" id="PTHR24348">
    <property type="entry name" value="SERINE/THREONINE-PROTEIN KINASE UNC-51-RELATED"/>
    <property type="match status" value="1"/>
</dbReference>
<evidence type="ECO:0000313" key="7">
    <source>
        <dbReference type="EMBL" id="PPQ68707.1"/>
    </source>
</evidence>
<accession>A0A409VR43</accession>
<dbReference type="GO" id="GO:0005524">
    <property type="term" value="F:ATP binding"/>
    <property type="evidence" value="ECO:0007669"/>
    <property type="project" value="UniProtKB-KW"/>
</dbReference>
<dbReference type="SMART" id="SM00220">
    <property type="entry name" value="S_TKc"/>
    <property type="match status" value="1"/>
</dbReference>
<feature type="domain" description="Protein kinase" evidence="6">
    <location>
        <begin position="1"/>
        <end position="185"/>
    </location>
</feature>
<keyword evidence="3" id="KW-0547">Nucleotide-binding</keyword>
<organism evidence="7 8">
    <name type="scientific">Psilocybe cyanescens</name>
    <dbReference type="NCBI Taxonomy" id="93625"/>
    <lineage>
        <taxon>Eukaryota</taxon>
        <taxon>Fungi</taxon>
        <taxon>Dikarya</taxon>
        <taxon>Basidiomycota</taxon>
        <taxon>Agaricomycotina</taxon>
        <taxon>Agaricomycetes</taxon>
        <taxon>Agaricomycetidae</taxon>
        <taxon>Agaricales</taxon>
        <taxon>Agaricineae</taxon>
        <taxon>Strophariaceae</taxon>
        <taxon>Psilocybe</taxon>
    </lineage>
</organism>
<dbReference type="GO" id="GO:0004674">
    <property type="term" value="F:protein serine/threonine kinase activity"/>
    <property type="evidence" value="ECO:0007669"/>
    <property type="project" value="UniProtKB-EC"/>
</dbReference>
<dbReference type="GO" id="GO:0005776">
    <property type="term" value="C:autophagosome"/>
    <property type="evidence" value="ECO:0007669"/>
    <property type="project" value="TreeGrafter"/>
</dbReference>
<dbReference type="Gene3D" id="1.10.510.10">
    <property type="entry name" value="Transferase(Phosphotransferase) domain 1"/>
    <property type="match status" value="1"/>
</dbReference>
<dbReference type="GO" id="GO:0010506">
    <property type="term" value="P:regulation of autophagy"/>
    <property type="evidence" value="ECO:0007669"/>
    <property type="project" value="InterPro"/>
</dbReference>
<dbReference type="AlphaFoldDB" id="A0A409VR43"/>
<sequence length="462" mass="52300">MKDGNLMDYLRQKEKETQLDPGCAISESETKCITFQICDAMKFIHSCNLIHYDLKPENILVSSKNPLVVKVTDFGIARMVKPGVTSRYSGKHGTVGYMAPEVFQCKPHNNLVDSWSVGVMVYQMLTNNTKPRFSDQWKLQSTPLENQVIQKRISKHAREFTENLLKVDWTTERLSLTEAFKHSWLNIATCSAMEHFELEQSHRSTHRQTRHEHAIISEIKVNEDMTGHVLVESPRQSHCTLMPGSGYYNVDPCVPCPRIARTPSPARELDHSQMASTRQTWKYENYLDEWYAAKADAQCPSNPLVLPSAREILSDEWQQILNSVTLQRTSPLGLQFPSDNSALNDALNHFQTRTFTGPPSNLYLDAEARHFWHVESNDCVLALVCPLADAPTELLNDHLELPTAGTASAPVMLSSLAAKCSVVHVHPTLTTTHRRKRTIRQAREGAMPYYRAEIQSTTVMGI</sequence>
<dbReference type="EMBL" id="NHYD01003951">
    <property type="protein sequence ID" value="PPQ68707.1"/>
    <property type="molecule type" value="Genomic_DNA"/>
</dbReference>
<dbReference type="GO" id="GO:0005829">
    <property type="term" value="C:cytosol"/>
    <property type="evidence" value="ECO:0007669"/>
    <property type="project" value="TreeGrafter"/>
</dbReference>
<dbReference type="InterPro" id="IPR000719">
    <property type="entry name" value="Prot_kinase_dom"/>
</dbReference>
<evidence type="ECO:0000313" key="8">
    <source>
        <dbReference type="Proteomes" id="UP000283269"/>
    </source>
</evidence>
<comment type="caution">
    <text evidence="7">The sequence shown here is derived from an EMBL/GenBank/DDBJ whole genome shotgun (WGS) entry which is preliminary data.</text>
</comment>
<keyword evidence="4" id="KW-0418">Kinase</keyword>